<evidence type="ECO:0000259" key="3">
    <source>
        <dbReference type="PROSITE" id="PS50110"/>
    </source>
</evidence>
<dbReference type="SMART" id="SM00448">
    <property type="entry name" value="REC"/>
    <property type="match status" value="1"/>
</dbReference>
<dbReference type="CDD" id="cd00156">
    <property type="entry name" value="REC"/>
    <property type="match status" value="1"/>
</dbReference>
<sequence length="128" mass="13992">MYRPDPVPHPDARVMIVEHEPAVRDALEMMLVLNGYRALGASDGPTALAQLRSTPCSLLIVDLARCGMDGESFLREARRLAPAEPPSVVLIADADDAPLPPAEAYLPRPFEWGALLQQVTRLLPRSAR</sequence>
<dbReference type="Proteomes" id="UP000636453">
    <property type="component" value="Unassembled WGS sequence"/>
</dbReference>
<dbReference type="PROSITE" id="PS50110">
    <property type="entry name" value="RESPONSE_REGULATORY"/>
    <property type="match status" value="1"/>
</dbReference>
<feature type="modified residue" description="4-aspartylphosphate" evidence="2">
    <location>
        <position position="62"/>
    </location>
</feature>
<accession>A0A918Z1M7</accession>
<evidence type="ECO:0000313" key="5">
    <source>
        <dbReference type="Proteomes" id="UP000636453"/>
    </source>
</evidence>
<dbReference type="RefSeq" id="WP_186760836.1">
    <property type="nucleotide sequence ID" value="NZ_BNCF01000007.1"/>
</dbReference>
<dbReference type="InterPro" id="IPR050595">
    <property type="entry name" value="Bact_response_regulator"/>
</dbReference>
<reference evidence="4" key="1">
    <citation type="journal article" date="2014" name="Int. J. Syst. Evol. Microbiol.">
        <title>Complete genome sequence of Corynebacterium casei LMG S-19264T (=DSM 44701T), isolated from a smear-ripened cheese.</title>
        <authorList>
            <consortium name="US DOE Joint Genome Institute (JGI-PGF)"/>
            <person name="Walter F."/>
            <person name="Albersmeier A."/>
            <person name="Kalinowski J."/>
            <person name="Ruckert C."/>
        </authorList>
    </citation>
    <scope>NUCLEOTIDE SEQUENCE</scope>
    <source>
        <strain evidence="4">KCTC 32020</strain>
    </source>
</reference>
<organism evidence="4 5">
    <name type="scientific">Vulcaniibacterium thermophilum</name>
    <dbReference type="NCBI Taxonomy" id="1169913"/>
    <lineage>
        <taxon>Bacteria</taxon>
        <taxon>Pseudomonadati</taxon>
        <taxon>Pseudomonadota</taxon>
        <taxon>Gammaproteobacteria</taxon>
        <taxon>Lysobacterales</taxon>
        <taxon>Lysobacteraceae</taxon>
        <taxon>Vulcaniibacterium</taxon>
    </lineage>
</organism>
<dbReference type="EMBL" id="BNCF01000007">
    <property type="protein sequence ID" value="GHE33831.1"/>
    <property type="molecule type" value="Genomic_DNA"/>
</dbReference>
<gene>
    <name evidence="4" type="ORF">GCM10007167_14830</name>
</gene>
<keyword evidence="5" id="KW-1185">Reference proteome</keyword>
<evidence type="ECO:0000256" key="2">
    <source>
        <dbReference type="PROSITE-ProRule" id="PRU00169"/>
    </source>
</evidence>
<dbReference type="Pfam" id="PF00072">
    <property type="entry name" value="Response_reg"/>
    <property type="match status" value="1"/>
</dbReference>
<reference evidence="4" key="2">
    <citation type="submission" date="2020-09" db="EMBL/GenBank/DDBJ databases">
        <authorList>
            <person name="Sun Q."/>
            <person name="Kim S."/>
        </authorList>
    </citation>
    <scope>NUCLEOTIDE SEQUENCE</scope>
    <source>
        <strain evidence="4">KCTC 32020</strain>
    </source>
</reference>
<evidence type="ECO:0000313" key="4">
    <source>
        <dbReference type="EMBL" id="GHE33831.1"/>
    </source>
</evidence>
<keyword evidence="1 2" id="KW-0597">Phosphoprotein</keyword>
<proteinExistence type="predicted"/>
<dbReference type="InterPro" id="IPR011006">
    <property type="entry name" value="CheY-like_superfamily"/>
</dbReference>
<dbReference type="AlphaFoldDB" id="A0A918Z1M7"/>
<dbReference type="Gene3D" id="3.40.50.2300">
    <property type="match status" value="1"/>
</dbReference>
<comment type="caution">
    <text evidence="4">The sequence shown here is derived from an EMBL/GenBank/DDBJ whole genome shotgun (WGS) entry which is preliminary data.</text>
</comment>
<dbReference type="PANTHER" id="PTHR44591:SF23">
    <property type="entry name" value="CHEY SUBFAMILY"/>
    <property type="match status" value="1"/>
</dbReference>
<protein>
    <recommendedName>
        <fullName evidence="3">Response regulatory domain-containing protein</fullName>
    </recommendedName>
</protein>
<dbReference type="SUPFAM" id="SSF52172">
    <property type="entry name" value="CheY-like"/>
    <property type="match status" value="1"/>
</dbReference>
<feature type="domain" description="Response regulatory" evidence="3">
    <location>
        <begin position="13"/>
        <end position="123"/>
    </location>
</feature>
<dbReference type="GO" id="GO:0000160">
    <property type="term" value="P:phosphorelay signal transduction system"/>
    <property type="evidence" value="ECO:0007669"/>
    <property type="project" value="InterPro"/>
</dbReference>
<name>A0A918Z1M7_9GAMM</name>
<dbReference type="InterPro" id="IPR001789">
    <property type="entry name" value="Sig_transdc_resp-reg_receiver"/>
</dbReference>
<dbReference type="PANTHER" id="PTHR44591">
    <property type="entry name" value="STRESS RESPONSE REGULATOR PROTEIN 1"/>
    <property type="match status" value="1"/>
</dbReference>
<evidence type="ECO:0000256" key="1">
    <source>
        <dbReference type="ARBA" id="ARBA00022553"/>
    </source>
</evidence>